<keyword evidence="1" id="KW-0472">Membrane</keyword>
<name>A0ABY1Q3E3_9BURK</name>
<keyword evidence="1" id="KW-1133">Transmembrane helix</keyword>
<dbReference type="Proteomes" id="UP001158049">
    <property type="component" value="Unassembled WGS sequence"/>
</dbReference>
<sequence>MNPLRNTEDSTLAKLLREIFFCYASAGQKLGLNNNVLFVNDLRKLLCNIFVAAGLYPVLVNPILLKFLGLLDEPQHEQQQRSLFVL</sequence>
<protein>
    <submittedName>
        <fullName evidence="2">Uncharacterized protein</fullName>
    </submittedName>
</protein>
<keyword evidence="1" id="KW-0812">Transmembrane</keyword>
<proteinExistence type="predicted"/>
<comment type="caution">
    <text evidence="2">The sequence shown here is derived from an EMBL/GenBank/DDBJ whole genome shotgun (WGS) entry which is preliminary data.</text>
</comment>
<evidence type="ECO:0000313" key="3">
    <source>
        <dbReference type="Proteomes" id="UP001158049"/>
    </source>
</evidence>
<keyword evidence="3" id="KW-1185">Reference proteome</keyword>
<reference evidence="2 3" key="1">
    <citation type="submission" date="2017-05" db="EMBL/GenBank/DDBJ databases">
        <authorList>
            <person name="Varghese N."/>
            <person name="Submissions S."/>
        </authorList>
    </citation>
    <scope>NUCLEOTIDE SEQUENCE [LARGE SCALE GENOMIC DNA]</scope>
    <source>
        <strain evidence="2 3">DSM 26001</strain>
    </source>
</reference>
<accession>A0ABY1Q3E3</accession>
<gene>
    <name evidence="2" type="ORF">SAMN06295970_105212</name>
</gene>
<feature type="transmembrane region" description="Helical" evidence="1">
    <location>
        <begin position="45"/>
        <end position="65"/>
    </location>
</feature>
<evidence type="ECO:0000256" key="1">
    <source>
        <dbReference type="SAM" id="Phobius"/>
    </source>
</evidence>
<evidence type="ECO:0000313" key="2">
    <source>
        <dbReference type="EMBL" id="SMP58057.1"/>
    </source>
</evidence>
<organism evidence="2 3">
    <name type="scientific">Noviherbaspirillum suwonense</name>
    <dbReference type="NCBI Taxonomy" id="1224511"/>
    <lineage>
        <taxon>Bacteria</taxon>
        <taxon>Pseudomonadati</taxon>
        <taxon>Pseudomonadota</taxon>
        <taxon>Betaproteobacteria</taxon>
        <taxon>Burkholderiales</taxon>
        <taxon>Oxalobacteraceae</taxon>
        <taxon>Noviherbaspirillum</taxon>
    </lineage>
</organism>
<dbReference type="EMBL" id="FXUL01000005">
    <property type="protein sequence ID" value="SMP58057.1"/>
    <property type="molecule type" value="Genomic_DNA"/>
</dbReference>